<name>A0A2U9NWD6_STRAS</name>
<evidence type="ECO:0000313" key="3">
    <source>
        <dbReference type="EMBL" id="AWT41610.1"/>
    </source>
</evidence>
<dbReference type="Gene3D" id="1.20.120.450">
    <property type="entry name" value="dinb family like domain"/>
    <property type="match status" value="1"/>
</dbReference>
<evidence type="ECO:0000256" key="1">
    <source>
        <dbReference type="SAM" id="MobiDB-lite"/>
    </source>
</evidence>
<dbReference type="InterPro" id="IPR017517">
    <property type="entry name" value="Maleyloyr_isom"/>
</dbReference>
<dbReference type="KEGG" id="sact:DMT42_04340"/>
<dbReference type="EMBL" id="CP029788">
    <property type="protein sequence ID" value="AWT41610.1"/>
    <property type="molecule type" value="Genomic_DNA"/>
</dbReference>
<accession>A0A2U9NWD6</accession>
<dbReference type="InterPro" id="IPR034660">
    <property type="entry name" value="DinB/YfiT-like"/>
</dbReference>
<dbReference type="SUPFAM" id="SSF109854">
    <property type="entry name" value="DinB/YfiT-like putative metalloenzymes"/>
    <property type="match status" value="1"/>
</dbReference>
<reference evidence="3 4" key="1">
    <citation type="submission" date="2018-06" db="EMBL/GenBank/DDBJ databases">
        <title>The complete genome sequence of a nosiheptide producer Streptomyces actuosus ATCC 25421: deducing the ability of producing a new class III lantibiotics.</title>
        <authorList>
            <person name="Liu W."/>
            <person name="Sun F."/>
            <person name="Hu Y."/>
        </authorList>
    </citation>
    <scope>NUCLEOTIDE SEQUENCE [LARGE SCALE GENOMIC DNA]</scope>
    <source>
        <strain evidence="3 4">ATCC 25421</strain>
    </source>
</reference>
<feature type="region of interest" description="Disordered" evidence="1">
    <location>
        <begin position="243"/>
        <end position="268"/>
    </location>
</feature>
<dbReference type="NCBIfam" id="TIGR03083">
    <property type="entry name" value="maleylpyruvate isomerase family mycothiol-dependent enzyme"/>
    <property type="match status" value="1"/>
</dbReference>
<keyword evidence="4" id="KW-1185">Reference proteome</keyword>
<feature type="domain" description="Mycothiol-dependent maleylpyruvate isomerase metal-binding" evidence="2">
    <location>
        <begin position="24"/>
        <end position="160"/>
    </location>
</feature>
<dbReference type="Pfam" id="PF11716">
    <property type="entry name" value="MDMPI_N"/>
    <property type="match status" value="1"/>
</dbReference>
<evidence type="ECO:0000313" key="4">
    <source>
        <dbReference type="Proteomes" id="UP000247634"/>
    </source>
</evidence>
<dbReference type="AlphaFoldDB" id="A0A2U9NWD6"/>
<feature type="compositionally biased region" description="Pro residues" evidence="1">
    <location>
        <begin position="248"/>
        <end position="262"/>
    </location>
</feature>
<sequence>MPHDVPLDTPLDAPDPHAVLGQVALAAERFVATVAVLEDDELRAPSALDGWTRGHVVAHVARSADAYVGLLLTARDGVAPGPRLSAAELARAVEADAGRGRDGLAGQVRSSLDRFVREARALPVEAWQRMVCALAGWRHPAWFTLHRCRRELETHHVDLRLAYGTHDWPAAYVSWALEETVATLRAQDFPVASVHATDLGRTWRVGSGGPSVAAPGHALLGWLAGRLPAPAPADEAARTDLARAPGDLPLPHPPVWPRPPYPGWGRCE</sequence>
<dbReference type="Proteomes" id="UP000247634">
    <property type="component" value="Chromosome"/>
</dbReference>
<dbReference type="RefSeq" id="WP_110626546.1">
    <property type="nucleotide sequence ID" value="NZ_CP029788.1"/>
</dbReference>
<evidence type="ECO:0000259" key="2">
    <source>
        <dbReference type="Pfam" id="PF11716"/>
    </source>
</evidence>
<dbReference type="GO" id="GO:0046872">
    <property type="term" value="F:metal ion binding"/>
    <property type="evidence" value="ECO:0007669"/>
    <property type="project" value="InterPro"/>
</dbReference>
<dbReference type="InterPro" id="IPR024344">
    <property type="entry name" value="MDMPI_metal-binding"/>
</dbReference>
<organism evidence="3 4">
    <name type="scientific">Streptomyces actuosus</name>
    <dbReference type="NCBI Taxonomy" id="1885"/>
    <lineage>
        <taxon>Bacteria</taxon>
        <taxon>Bacillati</taxon>
        <taxon>Actinomycetota</taxon>
        <taxon>Actinomycetes</taxon>
        <taxon>Kitasatosporales</taxon>
        <taxon>Streptomycetaceae</taxon>
        <taxon>Streptomyces</taxon>
    </lineage>
</organism>
<gene>
    <name evidence="3" type="ORF">DMT42_04340</name>
</gene>
<dbReference type="OrthoDB" id="5118203at2"/>
<proteinExistence type="predicted"/>
<protein>
    <recommendedName>
        <fullName evidence="2">Mycothiol-dependent maleylpyruvate isomerase metal-binding domain-containing protein</fullName>
    </recommendedName>
</protein>